<evidence type="ECO:0000256" key="1">
    <source>
        <dbReference type="ARBA" id="ARBA00022737"/>
    </source>
</evidence>
<dbReference type="RefSeq" id="XP_017771654.1">
    <property type="nucleotide sequence ID" value="XM_017916165.1"/>
</dbReference>
<reference evidence="7 8" key="1">
    <citation type="submission" date="2025-05" db="UniProtKB">
        <authorList>
            <consortium name="RefSeq"/>
        </authorList>
    </citation>
    <scope>IDENTIFICATION</scope>
    <source>
        <tissue evidence="7 8">Whole Larva</tissue>
    </source>
</reference>
<feature type="region of interest" description="Disordered" evidence="4">
    <location>
        <begin position="32"/>
        <end position="75"/>
    </location>
</feature>
<dbReference type="Proteomes" id="UP000695000">
    <property type="component" value="Unplaced"/>
</dbReference>
<dbReference type="InterPro" id="IPR000315">
    <property type="entry name" value="Znf_B-box"/>
</dbReference>
<feature type="domain" description="B box-type" evidence="5">
    <location>
        <begin position="198"/>
        <end position="233"/>
    </location>
</feature>
<evidence type="ECO:0000256" key="2">
    <source>
        <dbReference type="PROSITE-ProRule" id="PRU00024"/>
    </source>
</evidence>
<protein>
    <submittedName>
        <fullName evidence="7 8">E3 ubiquitin-protein ligase TRIM71-like isoform X1</fullName>
    </submittedName>
</protein>
<dbReference type="RefSeq" id="XP_017771653.1">
    <property type="nucleotide sequence ID" value="XM_017916164.1"/>
</dbReference>
<evidence type="ECO:0000256" key="4">
    <source>
        <dbReference type="SAM" id="MobiDB-lite"/>
    </source>
</evidence>
<dbReference type="SMART" id="SM00336">
    <property type="entry name" value="BBOX"/>
    <property type="match status" value="2"/>
</dbReference>
<keyword evidence="2" id="KW-0863">Zinc-finger</keyword>
<feature type="repeat" description="NHL" evidence="3">
    <location>
        <begin position="525"/>
        <end position="568"/>
    </location>
</feature>
<dbReference type="PROSITE" id="PS50119">
    <property type="entry name" value="ZF_BBOX"/>
    <property type="match status" value="2"/>
</dbReference>
<dbReference type="Pfam" id="PF01436">
    <property type="entry name" value="NHL"/>
    <property type="match status" value="6"/>
</dbReference>
<gene>
    <name evidence="7 8" type="primary">LOC108559036</name>
</gene>
<dbReference type="Gene3D" id="2.120.10.30">
    <property type="entry name" value="TolB, C-terminal domain"/>
    <property type="match status" value="3"/>
</dbReference>
<accession>A0ABM1MAQ3</accession>
<dbReference type="SUPFAM" id="SSF101898">
    <property type="entry name" value="NHL repeat"/>
    <property type="match status" value="1"/>
</dbReference>
<proteinExistence type="predicted"/>
<evidence type="ECO:0000259" key="5">
    <source>
        <dbReference type="PROSITE" id="PS50119"/>
    </source>
</evidence>
<evidence type="ECO:0000313" key="8">
    <source>
        <dbReference type="RefSeq" id="XP_017771654.1"/>
    </source>
</evidence>
<feature type="repeat" description="NHL" evidence="3">
    <location>
        <begin position="621"/>
        <end position="664"/>
    </location>
</feature>
<dbReference type="SUPFAM" id="SSF57845">
    <property type="entry name" value="B-box zinc-binding domain"/>
    <property type="match status" value="1"/>
</dbReference>
<dbReference type="PANTHER" id="PTHR24104:SF48">
    <property type="entry name" value="PROTEIN WECH"/>
    <property type="match status" value="1"/>
</dbReference>
<dbReference type="InterPro" id="IPR011042">
    <property type="entry name" value="6-blade_b-propeller_TolB-like"/>
</dbReference>
<sequence>MWNLDAFTESLLSNMVDEFVPAITTYTMNPTNNAQQQQQQQQRKSPLYPTVSSPQSMQLPSSPIHPPPIQSPTQEEEAVASCISPLGYNACHPSMMTGPSNGVSIYTSEMLQRPEDVLRCTNCNEEGMLATSKCNDCREVLCDMCVLAHQRVRLTKDHRIRRISIAEAVFNAAVALPVIGPHTNSGLTSMNVLVSHNCEMNIESNRLYCENCAATACIDCVQIDHREHSVVYMNEFKEKNRAMAISLTMEMRAASGMLLDTINAIQRTSDNFELKMHQVTLDIRCMMKRFRNALEDRERDLVMKIENHKRSKYLFYKNQAQVIKTAMNNIAVTSNILNDAMNNGMVRELAIINEKAMMEVTSLKGLRPELMTLDEANLYFIPPEHHLLGAIANMGTFSYNPYTPPHNNNYPYSYPVYYPNNKSNYNNNNNRQNSKFTDFSPYNFIPDETYLPGMPKGMPIFGCEFPVIVRSIRGHFPIDTFGLEGVSDGYMCRPWGVACDKRGNFVVADRSNNRIQIFSPTGKFLSKFGSYGNAPGQFDRPAGVAVDASERIIVADKDNHRVQVFKMDGTLVQIIGEKGCRNGQFNYPWDVAVNSAGQIVVTDTRNHRIQLFDSKGTYLKKFGFEGVSSMWKHFDSPRGICFTPKGRVVVTDFNNHRMVIVDRDFVHAQFLAEEGSGQGQLLRPQGVVCDDEGKIIIADSRNNRIQVFDEIGNFLWMIGHTGTNIGDLDRPSGITLTPQGKIAIVDFGNNRVQII</sequence>
<dbReference type="InterPro" id="IPR050952">
    <property type="entry name" value="TRIM-NHL_E3_ligases"/>
</dbReference>
<dbReference type="CDD" id="cd19812">
    <property type="entry name" value="Bbox1_TRIM71_C-VII"/>
    <property type="match status" value="1"/>
</dbReference>
<evidence type="ECO:0000313" key="7">
    <source>
        <dbReference type="RefSeq" id="XP_017771653.1"/>
    </source>
</evidence>
<dbReference type="GeneID" id="108559036"/>
<feature type="repeat" description="NHL" evidence="3">
    <location>
        <begin position="572"/>
        <end position="615"/>
    </location>
</feature>
<keyword evidence="1" id="KW-0677">Repeat</keyword>
<name>A0ABM1MAQ3_NICVS</name>
<dbReference type="PANTHER" id="PTHR24104">
    <property type="entry name" value="E3 UBIQUITIN-PROTEIN LIGASE NHLRC1-RELATED"/>
    <property type="match status" value="1"/>
</dbReference>
<dbReference type="InterPro" id="IPR001258">
    <property type="entry name" value="NHL_repeat"/>
</dbReference>
<feature type="domain" description="B box-type" evidence="5">
    <location>
        <begin position="115"/>
        <end position="163"/>
    </location>
</feature>
<dbReference type="Gene3D" id="3.30.160.60">
    <property type="entry name" value="Classic Zinc Finger"/>
    <property type="match status" value="1"/>
</dbReference>
<dbReference type="PROSITE" id="PS51125">
    <property type="entry name" value="NHL"/>
    <property type="match status" value="6"/>
</dbReference>
<feature type="compositionally biased region" description="Low complexity" evidence="4">
    <location>
        <begin position="52"/>
        <end position="62"/>
    </location>
</feature>
<keyword evidence="2" id="KW-0479">Metal-binding</keyword>
<evidence type="ECO:0000313" key="6">
    <source>
        <dbReference type="Proteomes" id="UP000695000"/>
    </source>
</evidence>
<feature type="repeat" description="NHL" evidence="3">
    <location>
        <begin position="481"/>
        <end position="521"/>
    </location>
</feature>
<evidence type="ECO:0000256" key="3">
    <source>
        <dbReference type="PROSITE-ProRule" id="PRU00504"/>
    </source>
</evidence>
<organism evidence="6 7">
    <name type="scientific">Nicrophorus vespilloides</name>
    <name type="common">Boreal carrion beetle</name>
    <dbReference type="NCBI Taxonomy" id="110193"/>
    <lineage>
        <taxon>Eukaryota</taxon>
        <taxon>Metazoa</taxon>
        <taxon>Ecdysozoa</taxon>
        <taxon>Arthropoda</taxon>
        <taxon>Hexapoda</taxon>
        <taxon>Insecta</taxon>
        <taxon>Pterygota</taxon>
        <taxon>Neoptera</taxon>
        <taxon>Endopterygota</taxon>
        <taxon>Coleoptera</taxon>
        <taxon>Polyphaga</taxon>
        <taxon>Staphyliniformia</taxon>
        <taxon>Silphidae</taxon>
        <taxon>Nicrophorinae</taxon>
        <taxon>Nicrophorus</taxon>
    </lineage>
</organism>
<keyword evidence="6" id="KW-1185">Reference proteome</keyword>
<dbReference type="CDD" id="cd14954">
    <property type="entry name" value="NHL_TRIM71_like"/>
    <property type="match status" value="1"/>
</dbReference>
<keyword evidence="2" id="KW-0862">Zinc</keyword>
<feature type="repeat" description="NHL" evidence="3">
    <location>
        <begin position="668"/>
        <end position="711"/>
    </location>
</feature>
<feature type="repeat" description="NHL" evidence="3">
    <location>
        <begin position="718"/>
        <end position="755"/>
    </location>
</feature>